<dbReference type="SUPFAM" id="SSF48065">
    <property type="entry name" value="DBL homology domain (DH-domain)"/>
    <property type="match status" value="1"/>
</dbReference>
<evidence type="ECO:0000313" key="3">
    <source>
        <dbReference type="EMBL" id="KAF9889560.1"/>
    </source>
</evidence>
<dbReference type="PROSITE" id="PS50010">
    <property type="entry name" value="DH_2"/>
    <property type="match status" value="1"/>
</dbReference>
<dbReference type="Gene3D" id="3.40.50.720">
    <property type="entry name" value="NAD(P)-binding Rossmann-like Domain"/>
    <property type="match status" value="1"/>
</dbReference>
<evidence type="ECO:0000256" key="1">
    <source>
        <dbReference type="SAM" id="MobiDB-lite"/>
    </source>
</evidence>
<dbReference type="PANTHER" id="PTHR46572:SF1">
    <property type="entry name" value="RHO1 GUANINE NUCLEOTIDE EXCHANGE FACTOR TUS1"/>
    <property type="match status" value="1"/>
</dbReference>
<dbReference type="Gene3D" id="1.20.900.10">
    <property type="entry name" value="Dbl homology (DH) domain"/>
    <property type="match status" value="1"/>
</dbReference>
<reference evidence="3" key="2">
    <citation type="submission" date="2020-02" db="EMBL/GenBank/DDBJ databases">
        <authorList>
            <person name="Gilchrist C.L.M."/>
            <person name="Chooi Y.-H."/>
        </authorList>
    </citation>
    <scope>NUCLEOTIDE SEQUENCE</scope>
    <source>
        <strain evidence="3">MST-FP2251</strain>
    </source>
</reference>
<dbReference type="Pfam" id="PF00106">
    <property type="entry name" value="adh_short"/>
    <property type="match status" value="1"/>
</dbReference>
<organism evidence="3 4">
    <name type="scientific">Aspergillus nanangensis</name>
    <dbReference type="NCBI Taxonomy" id="2582783"/>
    <lineage>
        <taxon>Eukaryota</taxon>
        <taxon>Fungi</taxon>
        <taxon>Dikarya</taxon>
        <taxon>Ascomycota</taxon>
        <taxon>Pezizomycotina</taxon>
        <taxon>Eurotiomycetes</taxon>
        <taxon>Eurotiomycetidae</taxon>
        <taxon>Eurotiales</taxon>
        <taxon>Aspergillaceae</taxon>
        <taxon>Aspergillus</taxon>
        <taxon>Aspergillus subgen. Circumdati</taxon>
    </lineage>
</organism>
<gene>
    <name evidence="3" type="ORF">FE257_007270</name>
</gene>
<reference evidence="3" key="1">
    <citation type="journal article" date="2019" name="Beilstein J. Org. Chem.">
        <title>Nanangenines: drimane sesquiterpenoids as the dominant metabolite cohort of a novel Australian fungus, Aspergillus nanangensis.</title>
        <authorList>
            <person name="Lacey H.J."/>
            <person name="Gilchrist C.L.M."/>
            <person name="Crombie A."/>
            <person name="Kalaitzis J.A."/>
            <person name="Vuong D."/>
            <person name="Rutledge P.J."/>
            <person name="Turner P."/>
            <person name="Pitt J.I."/>
            <person name="Lacey E."/>
            <person name="Chooi Y.H."/>
            <person name="Piggott A.M."/>
        </authorList>
    </citation>
    <scope>NUCLEOTIDE SEQUENCE</scope>
    <source>
        <strain evidence="3">MST-FP2251</strain>
    </source>
</reference>
<dbReference type="EMBL" id="VCAU01000035">
    <property type="protein sequence ID" value="KAF9889560.1"/>
    <property type="molecule type" value="Genomic_DNA"/>
</dbReference>
<dbReference type="SUPFAM" id="SSF51735">
    <property type="entry name" value="NAD(P)-binding Rossmann-fold domains"/>
    <property type="match status" value="1"/>
</dbReference>
<feature type="region of interest" description="Disordered" evidence="1">
    <location>
        <begin position="981"/>
        <end position="1040"/>
    </location>
</feature>
<evidence type="ECO:0000259" key="2">
    <source>
        <dbReference type="PROSITE" id="PS50010"/>
    </source>
</evidence>
<keyword evidence="4" id="KW-1185">Reference proteome</keyword>
<proteinExistence type="predicted"/>
<dbReference type="CDD" id="cd05325">
    <property type="entry name" value="carb_red_sniffer_like_SDR_c"/>
    <property type="match status" value="1"/>
</dbReference>
<dbReference type="InterPro" id="IPR002347">
    <property type="entry name" value="SDR_fam"/>
</dbReference>
<dbReference type="SMART" id="SM00325">
    <property type="entry name" value="RhoGEF"/>
    <property type="match status" value="1"/>
</dbReference>
<accession>A0AAD4CN35</accession>
<sequence>MNQIILITGANRGIGKGLAAHYLTQPDTTVIATVREPSANNTKALQALQKAEGSQLLIVSLVLDNPSSATEAISELQTQHGIGHVDTVIANAGICNHWGLVADMADTDVLSHMEVNTLGPLRVFRATASLLQRAETPKFVYISTLLASIANIEQIPSLTAAYGMSKAAGNYLVKKIDVENGHLIAFAIDPGLFNFGFISMVQTDMGSRAAQFHGMEKAPLTIEESVEGITTQISIAEKSTISGQFVSYNGEVAPWMTHLPFEIWCEIEKYIRLQCSEDEVYRTLVILTRVSRSLRAFYLPTVYNTVQLHAKGPQIMLFTRTCVENPKIAAMVQSLSLYSRRRRYCGSPGKMAPYNTDWARDILRQKSLKEEIGLWKTNLGQGVIDAALALLLICLPNLKDLALHDKHCKSFHMLRIMDRIAAKQSPLHTQPYLQHLQRIQIVNEGWAHPIRLDDFFKFFVLPSIRKVVISGVYPCRMSGVKTEKYLPRGSCPVEEISFKDCNGDYNMGVVSCIRACANLKHFEYQQQYIDWYSCQEIFKAQKPKIYRSLTIHKDSLETLRLNDDYMMNSREQYWTESSDDDESGLRIRPRIRPANYWGSKGSVWLGSLAEFSKLQTLCIRALNLLHFDPEQNTILTPLEDTLPPNLKSLLLTECTSALSPGLFQSLRKVLCRKGELFPNLERIVVGMDSEEIWGFWYKKDSSIRLMADQYIVLGLLELETLARRVKVNLSLDVGGRFRGPPSGLRHIAEHDVAGLTASCVQTAKALHDLKDKFDNANLTISAICTETTLISASMSHIQSYILRNPDSVSDKLLNQPSLESTLDQALTGCYIVFDVLQTEVSKLTESELLESSVNLGWSAKVRYIWNEGTMKDILSQMRGLQTALTLLLQLLGVDTITELRQIMDQNTAILSEVAQHTSRISSANRASRAPRSILDMSFKTLSIADDGGSLYSSKLFTFDDDVVNSNVYRQVLAKAYAREGSTAGAGRPNNAMGVESEENKEGESTSGTSTPQTASIVGAGGDSEPRQKAPSFSSSSQTMSVASDPLKELLDDYNRPSHIWRDHWSLTPSDLSSVPRKELLRQESLHEVITTEKHFLQCLQVIRYLYYYRLTFDPVTTLPTKSNWEFAEKNFGILERFYHLHKTFLYEPLITRQSEGPWMTDVSDIFQRWLTEATELYLEYGALFPYLQSAVETEATGNARFAQFLNQSMNHPLSKRLPWMSYMKSPITRIQRYTLFLSVVLKNTNPSNERHKYHDLERANDNIRKVALQCDEEIAKAFRQMQVNKLRAEIGPIGPRIIAPTAEILFDRDFSRKGGFRAATPVRVVVLGSPSSLVLVLVRDSELKRVGEESYEVVKQFNSRVSHPVCLFQTTDDDHQYCLVLSQRGSQSDYMLRTGHIERVEQLIDAIRKILNIRLLRPRNQCHAPIRRIRMLRIILTPFLPDPRPADLGMAELDFDLAAGGGSAAPFAGVGAVASLGAVGLDWG</sequence>
<protein>
    <recommendedName>
        <fullName evidence="2">DH domain-containing protein</fullName>
    </recommendedName>
</protein>
<dbReference type="Proteomes" id="UP001194746">
    <property type="component" value="Unassembled WGS sequence"/>
</dbReference>
<evidence type="ECO:0000313" key="4">
    <source>
        <dbReference type="Proteomes" id="UP001194746"/>
    </source>
</evidence>
<dbReference type="InterPro" id="IPR000219">
    <property type="entry name" value="DH_dom"/>
</dbReference>
<dbReference type="InterPro" id="IPR036291">
    <property type="entry name" value="NAD(P)-bd_dom_sf"/>
</dbReference>
<dbReference type="InterPro" id="IPR035899">
    <property type="entry name" value="DBL_dom_sf"/>
</dbReference>
<dbReference type="InterPro" id="IPR052233">
    <property type="entry name" value="Rho-type_GEFs"/>
</dbReference>
<comment type="caution">
    <text evidence="3">The sequence shown here is derived from an EMBL/GenBank/DDBJ whole genome shotgun (WGS) entry which is preliminary data.</text>
</comment>
<dbReference type="Pfam" id="PF00621">
    <property type="entry name" value="RhoGEF"/>
    <property type="match status" value="1"/>
</dbReference>
<dbReference type="PRINTS" id="PR00081">
    <property type="entry name" value="GDHRDH"/>
</dbReference>
<feature type="compositionally biased region" description="Polar residues" evidence="1">
    <location>
        <begin position="1030"/>
        <end position="1040"/>
    </location>
</feature>
<dbReference type="PANTHER" id="PTHR46572">
    <property type="entry name" value="RHO1 GDP-GTP EXCHANGE PROTEIN 1-RELATED"/>
    <property type="match status" value="1"/>
</dbReference>
<dbReference type="GO" id="GO:0005085">
    <property type="term" value="F:guanyl-nucleotide exchange factor activity"/>
    <property type="evidence" value="ECO:0007669"/>
    <property type="project" value="InterPro"/>
</dbReference>
<name>A0AAD4CN35_ASPNN</name>
<feature type="domain" description="DH" evidence="2">
    <location>
        <begin position="1080"/>
        <end position="1273"/>
    </location>
</feature>
<feature type="compositionally biased region" description="Polar residues" evidence="1">
    <location>
        <begin position="1004"/>
        <end position="1015"/>
    </location>
</feature>